<dbReference type="PANTHER" id="PTHR28285:SF1">
    <property type="entry name" value="PROTEIN BIG1"/>
    <property type="match status" value="1"/>
</dbReference>
<proteinExistence type="inferred from homology"/>
<dbReference type="EMBL" id="CP151262">
    <property type="protein sequence ID" value="WZH45126.1"/>
    <property type="molecule type" value="Genomic_DNA"/>
</dbReference>
<feature type="signal peptide" evidence="11">
    <location>
        <begin position="1"/>
        <end position="18"/>
    </location>
</feature>
<dbReference type="Proteomes" id="UP001489902">
    <property type="component" value="Chromosome 3"/>
</dbReference>
<dbReference type="InterPro" id="IPR046756">
    <property type="entry name" value="VAS1/VOA1_TM"/>
</dbReference>
<dbReference type="Pfam" id="PF20520">
    <property type="entry name" value="Ac45-VOA1_TM"/>
    <property type="match status" value="1"/>
</dbReference>
<evidence type="ECO:0000256" key="7">
    <source>
        <dbReference type="ARBA" id="ARBA00022989"/>
    </source>
</evidence>
<evidence type="ECO:0000256" key="11">
    <source>
        <dbReference type="SAM" id="SignalP"/>
    </source>
</evidence>
<feature type="transmembrane region" description="Helical" evidence="10">
    <location>
        <begin position="252"/>
        <end position="275"/>
    </location>
</feature>
<keyword evidence="5 11" id="KW-0732">Signal</keyword>
<feature type="domain" description="V-type proton ATPase subunit S1/VOA1 transmembrane" evidence="12">
    <location>
        <begin position="251"/>
        <end position="290"/>
    </location>
</feature>
<evidence type="ECO:0000256" key="10">
    <source>
        <dbReference type="SAM" id="Phobius"/>
    </source>
</evidence>
<comment type="similarity">
    <text evidence="2">Belongs to the BIG1 family.</text>
</comment>
<feature type="chain" id="PRO_5046960834" description="Protein BIG1" evidence="11">
    <location>
        <begin position="19"/>
        <end position="300"/>
    </location>
</feature>
<evidence type="ECO:0000256" key="1">
    <source>
        <dbReference type="ARBA" id="ARBA00004115"/>
    </source>
</evidence>
<keyword evidence="7 10" id="KW-1133">Transmembrane helix</keyword>
<evidence type="ECO:0000256" key="6">
    <source>
        <dbReference type="ARBA" id="ARBA00022824"/>
    </source>
</evidence>
<evidence type="ECO:0000259" key="12">
    <source>
        <dbReference type="Pfam" id="PF20520"/>
    </source>
</evidence>
<dbReference type="PANTHER" id="PTHR28285">
    <property type="entry name" value="PROTEIN BIG1"/>
    <property type="match status" value="1"/>
</dbReference>
<comment type="subcellular location">
    <subcellularLocation>
        <location evidence="1">Endoplasmic reticulum membrane</location>
        <topology evidence="1">Single-pass type I membrane protein</topology>
    </subcellularLocation>
</comment>
<keyword evidence="6" id="KW-0256">Endoplasmic reticulum</keyword>
<keyword evidence="8 10" id="KW-0472">Membrane</keyword>
<sequence>MRLQILASALALSGPAAAFSDSWPLVMFSTSQYDARPPFSDATSNNHIQTRSQALEQVRDLLASCPTDNYVLIAQEGVNAADIRQSNAMPSLYQAIASKNIQGKFIVPEVVGESMDADAIQDYIQTVCYKQAKKVEPRFTLIKHSGEEKGRLHQKSPLNESRINSIVDAVKQWDSNEKWMKDSYTVLFVGTPSSHAKTASPSKKVSSSEKTIYESEFVEPMHMDIKRDVSDASSQARNTTRDTRSLFEKYQFFTPGIFMALITAIILFSILGVGLRALASLEVSYGSFEKDMGPGAQKKQ</sequence>
<reference evidence="13 14" key="1">
    <citation type="submission" date="2024-04" db="EMBL/GenBank/DDBJ databases">
        <title>Complete genome sequence of Fusarium acuminatum.</title>
        <authorList>
            <person name="Lan B."/>
        </authorList>
    </citation>
    <scope>NUCLEOTIDE SEQUENCE [LARGE SCALE GENOMIC DNA]</scope>
    <source>
        <strain evidence="13">1A</strain>
    </source>
</reference>
<evidence type="ECO:0000256" key="5">
    <source>
        <dbReference type="ARBA" id="ARBA00022729"/>
    </source>
</evidence>
<evidence type="ECO:0000256" key="4">
    <source>
        <dbReference type="ARBA" id="ARBA00022692"/>
    </source>
</evidence>
<evidence type="ECO:0000256" key="9">
    <source>
        <dbReference type="ARBA" id="ARBA00023316"/>
    </source>
</evidence>
<evidence type="ECO:0000313" key="14">
    <source>
        <dbReference type="Proteomes" id="UP001489902"/>
    </source>
</evidence>
<evidence type="ECO:0000256" key="2">
    <source>
        <dbReference type="ARBA" id="ARBA00008203"/>
    </source>
</evidence>
<evidence type="ECO:0000313" key="13">
    <source>
        <dbReference type="EMBL" id="WZH45126.1"/>
    </source>
</evidence>
<accession>A0ABZ2WX92</accession>
<name>A0ABZ2WX92_9HYPO</name>
<keyword evidence="9" id="KW-0961">Cell wall biogenesis/degradation</keyword>
<keyword evidence="14" id="KW-1185">Reference proteome</keyword>
<dbReference type="InterPro" id="IPR037654">
    <property type="entry name" value="Big1"/>
</dbReference>
<evidence type="ECO:0000256" key="3">
    <source>
        <dbReference type="ARBA" id="ARBA00022089"/>
    </source>
</evidence>
<organism evidence="13 14">
    <name type="scientific">Fusarium acuminatum</name>
    <dbReference type="NCBI Taxonomy" id="5515"/>
    <lineage>
        <taxon>Eukaryota</taxon>
        <taxon>Fungi</taxon>
        <taxon>Dikarya</taxon>
        <taxon>Ascomycota</taxon>
        <taxon>Pezizomycotina</taxon>
        <taxon>Sordariomycetes</taxon>
        <taxon>Hypocreomycetidae</taxon>
        <taxon>Hypocreales</taxon>
        <taxon>Nectriaceae</taxon>
        <taxon>Fusarium</taxon>
        <taxon>Fusarium tricinctum species complex</taxon>
    </lineage>
</organism>
<evidence type="ECO:0000256" key="8">
    <source>
        <dbReference type="ARBA" id="ARBA00023136"/>
    </source>
</evidence>
<protein>
    <recommendedName>
        <fullName evidence="3">Protein BIG1</fullName>
    </recommendedName>
</protein>
<keyword evidence="4 10" id="KW-0812">Transmembrane</keyword>
<gene>
    <name evidence="13" type="ORF">QYS62_006168</name>
</gene>